<dbReference type="Proteomes" id="UP000198923">
    <property type="component" value="Unassembled WGS sequence"/>
</dbReference>
<proteinExistence type="predicted"/>
<name>A0A1G8HLT5_9ACTN</name>
<evidence type="ECO:0000313" key="2">
    <source>
        <dbReference type="EMBL" id="SDI07627.1"/>
    </source>
</evidence>
<reference evidence="2 3" key="1">
    <citation type="submission" date="2016-10" db="EMBL/GenBank/DDBJ databases">
        <authorList>
            <person name="de Groot N.N."/>
        </authorList>
    </citation>
    <scope>NUCLEOTIDE SEQUENCE [LARGE SCALE GENOMIC DNA]</scope>
    <source>
        <strain evidence="2 3">CPCC 201354</strain>
    </source>
</reference>
<protein>
    <submittedName>
        <fullName evidence="2">Uncharacterized protein</fullName>
    </submittedName>
</protein>
<feature type="transmembrane region" description="Helical" evidence="1">
    <location>
        <begin position="29"/>
        <end position="62"/>
    </location>
</feature>
<keyword evidence="1" id="KW-1133">Transmembrane helix</keyword>
<dbReference type="RefSeq" id="WP_176955665.1">
    <property type="nucleotide sequence ID" value="NZ_FNCN01000033.1"/>
</dbReference>
<accession>A0A1G8HLT5</accession>
<dbReference type="EMBL" id="FNCN01000033">
    <property type="protein sequence ID" value="SDI07627.1"/>
    <property type="molecule type" value="Genomic_DNA"/>
</dbReference>
<organism evidence="2 3">
    <name type="scientific">Sinosporangium album</name>
    <dbReference type="NCBI Taxonomy" id="504805"/>
    <lineage>
        <taxon>Bacteria</taxon>
        <taxon>Bacillati</taxon>
        <taxon>Actinomycetota</taxon>
        <taxon>Actinomycetes</taxon>
        <taxon>Streptosporangiales</taxon>
        <taxon>Streptosporangiaceae</taxon>
        <taxon>Sinosporangium</taxon>
    </lineage>
</organism>
<dbReference type="Pfam" id="PF21274">
    <property type="entry name" value="Rng_hyd_C"/>
    <property type="match status" value="1"/>
</dbReference>
<evidence type="ECO:0000313" key="3">
    <source>
        <dbReference type="Proteomes" id="UP000198923"/>
    </source>
</evidence>
<dbReference type="STRING" id="504805.SAMN05421505_1332"/>
<keyword evidence="3" id="KW-1185">Reference proteome</keyword>
<sequence>MDRPRAPPARPAHPARRTARARLAARLRLRLLAVGAALAATILPVGVMTGTLGGVYLAWLLVHELLLGFQYRSTAVCSEDDDPSITENPLRPSGRPGFRAPDGDGLSLTNLLGARWVLLARTEEWRAAAQACDVAFHLLPDLGAYYHQATLVRPDGIVAWSTSDPTGDTAQLRSVLDRTLSRTQSGAS</sequence>
<keyword evidence="1" id="KW-0812">Transmembrane</keyword>
<evidence type="ECO:0000256" key="1">
    <source>
        <dbReference type="SAM" id="Phobius"/>
    </source>
</evidence>
<keyword evidence="1" id="KW-0472">Membrane</keyword>
<dbReference type="AlphaFoldDB" id="A0A1G8HLT5"/>
<dbReference type="Gene3D" id="3.40.30.120">
    <property type="match status" value="1"/>
</dbReference>
<gene>
    <name evidence="2" type="ORF">SAMN05421505_1332</name>
</gene>